<organism evidence="2 3">
    <name type="scientific">Laccaria amethystina LaAM-08-1</name>
    <dbReference type="NCBI Taxonomy" id="1095629"/>
    <lineage>
        <taxon>Eukaryota</taxon>
        <taxon>Fungi</taxon>
        <taxon>Dikarya</taxon>
        <taxon>Basidiomycota</taxon>
        <taxon>Agaricomycotina</taxon>
        <taxon>Agaricomycetes</taxon>
        <taxon>Agaricomycetidae</taxon>
        <taxon>Agaricales</taxon>
        <taxon>Agaricineae</taxon>
        <taxon>Hydnangiaceae</taxon>
        <taxon>Laccaria</taxon>
    </lineage>
</organism>
<proteinExistence type="predicted"/>
<keyword evidence="3" id="KW-1185">Reference proteome</keyword>
<dbReference type="AlphaFoldDB" id="A0A0C9XK55"/>
<gene>
    <name evidence="2" type="ORF">K443DRAFT_134114</name>
</gene>
<protein>
    <submittedName>
        <fullName evidence="2">Uncharacterized protein</fullName>
    </submittedName>
</protein>
<reference evidence="3" key="2">
    <citation type="submission" date="2015-01" db="EMBL/GenBank/DDBJ databases">
        <title>Evolutionary Origins and Diversification of the Mycorrhizal Mutualists.</title>
        <authorList>
            <consortium name="DOE Joint Genome Institute"/>
            <consortium name="Mycorrhizal Genomics Consortium"/>
            <person name="Kohler A."/>
            <person name="Kuo A."/>
            <person name="Nagy L.G."/>
            <person name="Floudas D."/>
            <person name="Copeland A."/>
            <person name="Barry K.W."/>
            <person name="Cichocki N."/>
            <person name="Veneault-Fourrey C."/>
            <person name="LaButti K."/>
            <person name="Lindquist E.A."/>
            <person name="Lipzen A."/>
            <person name="Lundell T."/>
            <person name="Morin E."/>
            <person name="Murat C."/>
            <person name="Riley R."/>
            <person name="Ohm R."/>
            <person name="Sun H."/>
            <person name="Tunlid A."/>
            <person name="Henrissat B."/>
            <person name="Grigoriev I.V."/>
            <person name="Hibbett D.S."/>
            <person name="Martin F."/>
        </authorList>
    </citation>
    <scope>NUCLEOTIDE SEQUENCE [LARGE SCALE GENOMIC DNA]</scope>
    <source>
        <strain evidence="3">LaAM-08-1</strain>
    </source>
</reference>
<feature type="transmembrane region" description="Helical" evidence="1">
    <location>
        <begin position="253"/>
        <end position="277"/>
    </location>
</feature>
<dbReference type="EMBL" id="KN838718">
    <property type="protein sequence ID" value="KIJ96542.1"/>
    <property type="molecule type" value="Genomic_DNA"/>
</dbReference>
<dbReference type="HOGENOM" id="CLU_767405_0_0_1"/>
<evidence type="ECO:0000313" key="3">
    <source>
        <dbReference type="Proteomes" id="UP000054477"/>
    </source>
</evidence>
<keyword evidence="1" id="KW-0812">Transmembrane</keyword>
<dbReference type="Proteomes" id="UP000054477">
    <property type="component" value="Unassembled WGS sequence"/>
</dbReference>
<sequence>MAGKFNPYQRRKTPIRDLYKYKRPPTPDENDSMLTKFKVVHHDSNQNAASKSEIIAPWKDFVTNSPTVGWVATHLVSHNTRSEVYKVLDRLLDEQTVPEMHKMAGLTPPLFRYEQGFYKSSDFIFSLRNRWSCFVEESQCICVSSGIFSAIAIVQVLILIYHCSLTFQNFSFTGYYYVLLYFTEPEPSVFPHSLVRWCTVFALNGVTSSFAIWHACTGMKELLYAVEWPFKIRPKNPAFKGLWWGVDLLDLPAFWAMWSWIFGVTGMICLPICEWLFSVSRPDTPPPQSTDPTLLNIIFPSINRWLMYLCLAFNLAHAVYTLDALDNDLHDMRKSWERRKDQMKGGEDLFRSPFTSSERHA</sequence>
<evidence type="ECO:0000313" key="2">
    <source>
        <dbReference type="EMBL" id="KIJ96542.1"/>
    </source>
</evidence>
<evidence type="ECO:0000256" key="1">
    <source>
        <dbReference type="SAM" id="Phobius"/>
    </source>
</evidence>
<reference evidence="2 3" key="1">
    <citation type="submission" date="2014-04" db="EMBL/GenBank/DDBJ databases">
        <authorList>
            <consortium name="DOE Joint Genome Institute"/>
            <person name="Kuo A."/>
            <person name="Kohler A."/>
            <person name="Nagy L.G."/>
            <person name="Floudas D."/>
            <person name="Copeland A."/>
            <person name="Barry K.W."/>
            <person name="Cichocki N."/>
            <person name="Veneault-Fourrey C."/>
            <person name="LaButti K."/>
            <person name="Lindquist E.A."/>
            <person name="Lipzen A."/>
            <person name="Lundell T."/>
            <person name="Morin E."/>
            <person name="Murat C."/>
            <person name="Sun H."/>
            <person name="Tunlid A."/>
            <person name="Henrissat B."/>
            <person name="Grigoriev I.V."/>
            <person name="Hibbett D.S."/>
            <person name="Martin F."/>
            <person name="Nordberg H.P."/>
            <person name="Cantor M.N."/>
            <person name="Hua S.X."/>
        </authorList>
    </citation>
    <scope>NUCLEOTIDE SEQUENCE [LARGE SCALE GENOMIC DNA]</scope>
    <source>
        <strain evidence="2 3">LaAM-08-1</strain>
    </source>
</reference>
<name>A0A0C9XK55_9AGAR</name>
<keyword evidence="1" id="KW-0472">Membrane</keyword>
<feature type="transmembrane region" description="Helical" evidence="1">
    <location>
        <begin position="140"/>
        <end position="160"/>
    </location>
</feature>
<accession>A0A0C9XK55</accession>
<keyword evidence="1" id="KW-1133">Transmembrane helix</keyword>
<dbReference type="OrthoDB" id="10355582at2759"/>